<keyword evidence="23" id="KW-1185">Reference proteome</keyword>
<keyword evidence="13" id="KW-0961">Cell wall biogenesis/degradation</keyword>
<evidence type="ECO:0000256" key="5">
    <source>
        <dbReference type="ARBA" id="ARBA00022676"/>
    </source>
</evidence>
<dbReference type="GO" id="GO:0015648">
    <property type="term" value="F:lipid-linked peptidoglycan transporter activity"/>
    <property type="evidence" value="ECO:0007669"/>
    <property type="project" value="TreeGrafter"/>
</dbReference>
<evidence type="ECO:0000256" key="18">
    <source>
        <dbReference type="ARBA" id="ARBA00041418"/>
    </source>
</evidence>
<evidence type="ECO:0000256" key="2">
    <source>
        <dbReference type="ARBA" id="ARBA00004752"/>
    </source>
</evidence>
<evidence type="ECO:0000256" key="19">
    <source>
        <dbReference type="ARBA" id="ARBA00044770"/>
    </source>
</evidence>
<dbReference type="GO" id="GO:0008955">
    <property type="term" value="F:peptidoglycan glycosyltransferase activity"/>
    <property type="evidence" value="ECO:0007669"/>
    <property type="project" value="UniProtKB-EC"/>
</dbReference>
<dbReference type="EMBL" id="RJVA01000011">
    <property type="protein sequence ID" value="ROQ93252.1"/>
    <property type="molecule type" value="Genomic_DNA"/>
</dbReference>
<evidence type="ECO:0000256" key="11">
    <source>
        <dbReference type="ARBA" id="ARBA00023136"/>
    </source>
</evidence>
<evidence type="ECO:0000256" key="13">
    <source>
        <dbReference type="ARBA" id="ARBA00023316"/>
    </source>
</evidence>
<evidence type="ECO:0000313" key="23">
    <source>
        <dbReference type="Proteomes" id="UP000276223"/>
    </source>
</evidence>
<accession>A0A3N1UQ46</accession>
<evidence type="ECO:0000256" key="16">
    <source>
        <dbReference type="ARBA" id="ARBA00038053"/>
    </source>
</evidence>
<feature type="transmembrane region" description="Helical" evidence="21">
    <location>
        <begin position="329"/>
        <end position="354"/>
    </location>
</feature>
<comment type="subcellular location">
    <subcellularLocation>
        <location evidence="1">Cell membrane</location>
        <topology evidence="1">Multi-pass membrane protein</topology>
    </subcellularLocation>
</comment>
<dbReference type="GO" id="GO:0051301">
    <property type="term" value="P:cell division"/>
    <property type="evidence" value="ECO:0007669"/>
    <property type="project" value="UniProtKB-KW"/>
</dbReference>
<keyword evidence="12" id="KW-0131">Cell cycle</keyword>
<feature type="transmembrane region" description="Helical" evidence="21">
    <location>
        <begin position="366"/>
        <end position="385"/>
    </location>
</feature>
<dbReference type="EC" id="2.4.99.28" evidence="19"/>
<dbReference type="InterPro" id="IPR001182">
    <property type="entry name" value="FtsW/RodA"/>
</dbReference>
<dbReference type="PANTHER" id="PTHR30474">
    <property type="entry name" value="CELL CYCLE PROTEIN"/>
    <property type="match status" value="1"/>
</dbReference>
<keyword evidence="7 21" id="KW-0812">Transmembrane</keyword>
<protein>
    <recommendedName>
        <fullName evidence="17">Probable peptidoglycan glycosyltransferase FtsW</fullName>
        <ecNumber evidence="19">2.4.99.28</ecNumber>
    </recommendedName>
    <alternativeName>
        <fullName evidence="18">Cell division protein FtsW</fullName>
    </alternativeName>
    <alternativeName>
        <fullName evidence="15">Cell wall polymerase</fullName>
    </alternativeName>
    <alternativeName>
        <fullName evidence="14">Peptidoglycan polymerase</fullName>
    </alternativeName>
</protein>
<feature type="transmembrane region" description="Helical" evidence="21">
    <location>
        <begin position="297"/>
        <end position="317"/>
    </location>
</feature>
<keyword evidence="6" id="KW-0808">Transferase</keyword>
<feature type="transmembrane region" description="Helical" evidence="21">
    <location>
        <begin position="212"/>
        <end position="232"/>
    </location>
</feature>
<evidence type="ECO:0000256" key="6">
    <source>
        <dbReference type="ARBA" id="ARBA00022679"/>
    </source>
</evidence>
<feature type="transmembrane region" description="Helical" evidence="21">
    <location>
        <begin position="164"/>
        <end position="184"/>
    </location>
</feature>
<dbReference type="InterPro" id="IPR018365">
    <property type="entry name" value="Cell_cycle_FtsW-rel_CS"/>
</dbReference>
<evidence type="ECO:0000256" key="14">
    <source>
        <dbReference type="ARBA" id="ARBA00032370"/>
    </source>
</evidence>
<evidence type="ECO:0000256" key="9">
    <source>
        <dbReference type="ARBA" id="ARBA00022984"/>
    </source>
</evidence>
<evidence type="ECO:0000256" key="8">
    <source>
        <dbReference type="ARBA" id="ARBA00022960"/>
    </source>
</evidence>
<gene>
    <name evidence="22" type="ORF">EDC27_1263</name>
</gene>
<keyword evidence="9" id="KW-0573">Peptidoglycan synthesis</keyword>
<evidence type="ECO:0000256" key="7">
    <source>
        <dbReference type="ARBA" id="ARBA00022692"/>
    </source>
</evidence>
<comment type="pathway">
    <text evidence="2">Cell wall biogenesis; peptidoglycan biosynthesis.</text>
</comment>
<comment type="caution">
    <text evidence="22">The sequence shown here is derived from an EMBL/GenBank/DDBJ whole genome shotgun (WGS) entry which is preliminary data.</text>
</comment>
<evidence type="ECO:0000256" key="12">
    <source>
        <dbReference type="ARBA" id="ARBA00023306"/>
    </source>
</evidence>
<dbReference type="GO" id="GO:0009252">
    <property type="term" value="P:peptidoglycan biosynthetic process"/>
    <property type="evidence" value="ECO:0007669"/>
    <property type="project" value="UniProtKB-KW"/>
</dbReference>
<keyword evidence="8" id="KW-0133">Cell shape</keyword>
<name>A0A3N1UQ46_9BACT</name>
<comment type="similarity">
    <text evidence="16">Belongs to the SEDS family. FtsW subfamily.</text>
</comment>
<keyword evidence="4 22" id="KW-0132">Cell division</keyword>
<dbReference type="PROSITE" id="PS00428">
    <property type="entry name" value="FTSW_RODA_SPOVE"/>
    <property type="match status" value="1"/>
</dbReference>
<feature type="transmembrane region" description="Helical" evidence="21">
    <location>
        <begin position="190"/>
        <end position="207"/>
    </location>
</feature>
<evidence type="ECO:0000256" key="20">
    <source>
        <dbReference type="ARBA" id="ARBA00049902"/>
    </source>
</evidence>
<dbReference type="AlphaFoldDB" id="A0A3N1UQ46"/>
<evidence type="ECO:0000313" key="22">
    <source>
        <dbReference type="EMBL" id="ROQ93252.1"/>
    </source>
</evidence>
<evidence type="ECO:0000256" key="21">
    <source>
        <dbReference type="SAM" id="Phobius"/>
    </source>
</evidence>
<dbReference type="NCBIfam" id="TIGR02614">
    <property type="entry name" value="ftsW"/>
    <property type="match status" value="1"/>
</dbReference>
<dbReference type="InterPro" id="IPR013437">
    <property type="entry name" value="FtsW"/>
</dbReference>
<dbReference type="GO" id="GO:0008360">
    <property type="term" value="P:regulation of cell shape"/>
    <property type="evidence" value="ECO:0007669"/>
    <property type="project" value="UniProtKB-KW"/>
</dbReference>
<keyword evidence="3" id="KW-1003">Cell membrane</keyword>
<dbReference type="OrthoDB" id="9768187at2"/>
<proteinExistence type="inferred from homology"/>
<comment type="catalytic activity">
    <reaction evidence="20">
        <text>[GlcNAc-(1-&gt;4)-Mur2Ac(oyl-L-Ala-gamma-D-Glu-L-Lys-D-Ala-D-Ala)](n)-di-trans,octa-cis-undecaprenyl diphosphate + beta-D-GlcNAc-(1-&gt;4)-Mur2Ac(oyl-L-Ala-gamma-D-Glu-L-Lys-D-Ala-D-Ala)-di-trans,octa-cis-undecaprenyl diphosphate = [GlcNAc-(1-&gt;4)-Mur2Ac(oyl-L-Ala-gamma-D-Glu-L-Lys-D-Ala-D-Ala)](n+1)-di-trans,octa-cis-undecaprenyl diphosphate + di-trans,octa-cis-undecaprenyl diphosphate + H(+)</text>
        <dbReference type="Rhea" id="RHEA:23708"/>
        <dbReference type="Rhea" id="RHEA-COMP:9602"/>
        <dbReference type="Rhea" id="RHEA-COMP:9603"/>
        <dbReference type="ChEBI" id="CHEBI:15378"/>
        <dbReference type="ChEBI" id="CHEBI:58405"/>
        <dbReference type="ChEBI" id="CHEBI:60033"/>
        <dbReference type="ChEBI" id="CHEBI:78435"/>
        <dbReference type="EC" id="2.4.99.28"/>
    </reaction>
</comment>
<sequence>MDRNGATPGMMPYGPSERGEAPTAALWSPSGQIWALVLLLMAFSILMVWSASVSTGMRQEGFLSGVPSYPVKQAIFAALGVALILFFERFPYRVFLPLCKVLLLGMVLALVLVLIPGFGVEINRARRWFAVGSFLVQPSEYAKVGWVIYLSGYLTRKKDRLDRLFSGLGPSLCALGLVCVLLLLEPDFGTCAILVGVSFVLWTAGGVPWRHLFLFVPLAGLALGALVIFSPYRLTRLMAFLNPWTDPLDSGYNLIQSLIAVGSGGLWGKGLGAGQQKLFYLPEPFTDFIVAVMAEELGFVGMLFLTAVVLFLFWRGLGVALNAVDDLGGLLALGLTFLIVFQAWFNIGVVLGLFPTKGLTCPFLSYGGSSLTANCIAVGIILSVARRARL</sequence>
<dbReference type="GO" id="GO:0032153">
    <property type="term" value="C:cell division site"/>
    <property type="evidence" value="ECO:0007669"/>
    <property type="project" value="TreeGrafter"/>
</dbReference>
<evidence type="ECO:0000256" key="1">
    <source>
        <dbReference type="ARBA" id="ARBA00004651"/>
    </source>
</evidence>
<feature type="transmembrane region" description="Helical" evidence="21">
    <location>
        <begin position="33"/>
        <end position="53"/>
    </location>
</feature>
<dbReference type="Proteomes" id="UP000276223">
    <property type="component" value="Unassembled WGS sequence"/>
</dbReference>
<evidence type="ECO:0000256" key="3">
    <source>
        <dbReference type="ARBA" id="ARBA00022475"/>
    </source>
</evidence>
<keyword evidence="10 21" id="KW-1133">Transmembrane helix</keyword>
<feature type="transmembrane region" description="Helical" evidence="21">
    <location>
        <begin position="74"/>
        <end position="95"/>
    </location>
</feature>
<feature type="transmembrane region" description="Helical" evidence="21">
    <location>
        <begin position="101"/>
        <end position="120"/>
    </location>
</feature>
<keyword evidence="5" id="KW-0328">Glycosyltransferase</keyword>
<evidence type="ECO:0000256" key="17">
    <source>
        <dbReference type="ARBA" id="ARBA00041185"/>
    </source>
</evidence>
<evidence type="ECO:0000256" key="10">
    <source>
        <dbReference type="ARBA" id="ARBA00022989"/>
    </source>
</evidence>
<dbReference type="GO" id="GO:0071555">
    <property type="term" value="P:cell wall organization"/>
    <property type="evidence" value="ECO:0007669"/>
    <property type="project" value="UniProtKB-KW"/>
</dbReference>
<evidence type="ECO:0000256" key="4">
    <source>
        <dbReference type="ARBA" id="ARBA00022618"/>
    </source>
</evidence>
<dbReference type="PANTHER" id="PTHR30474:SF2">
    <property type="entry name" value="PEPTIDOGLYCAN GLYCOSYLTRANSFERASE FTSW-RELATED"/>
    <property type="match status" value="1"/>
</dbReference>
<dbReference type="RefSeq" id="WP_123289777.1">
    <property type="nucleotide sequence ID" value="NZ_RJVA01000011.1"/>
</dbReference>
<organism evidence="22 23">
    <name type="scientific">Desulfosoma caldarium</name>
    <dbReference type="NCBI Taxonomy" id="610254"/>
    <lineage>
        <taxon>Bacteria</taxon>
        <taxon>Pseudomonadati</taxon>
        <taxon>Thermodesulfobacteriota</taxon>
        <taxon>Syntrophobacteria</taxon>
        <taxon>Syntrophobacterales</taxon>
        <taxon>Syntrophobacteraceae</taxon>
        <taxon>Desulfosoma</taxon>
    </lineage>
</organism>
<dbReference type="Pfam" id="PF01098">
    <property type="entry name" value="FTSW_RODA_SPOVE"/>
    <property type="match status" value="1"/>
</dbReference>
<keyword evidence="11 21" id="KW-0472">Membrane</keyword>
<reference evidence="22 23" key="1">
    <citation type="submission" date="2018-11" db="EMBL/GenBank/DDBJ databases">
        <title>Genomic Encyclopedia of Type Strains, Phase IV (KMG-IV): sequencing the most valuable type-strain genomes for metagenomic binning, comparative biology and taxonomic classification.</title>
        <authorList>
            <person name="Goeker M."/>
        </authorList>
    </citation>
    <scope>NUCLEOTIDE SEQUENCE [LARGE SCALE GENOMIC DNA]</scope>
    <source>
        <strain evidence="22 23">DSM 22027</strain>
    </source>
</reference>
<dbReference type="GO" id="GO:0005886">
    <property type="term" value="C:plasma membrane"/>
    <property type="evidence" value="ECO:0007669"/>
    <property type="project" value="UniProtKB-SubCell"/>
</dbReference>
<evidence type="ECO:0000256" key="15">
    <source>
        <dbReference type="ARBA" id="ARBA00033270"/>
    </source>
</evidence>